<protein>
    <submittedName>
        <fullName evidence="1">Uncharacterized protein</fullName>
    </submittedName>
</protein>
<keyword evidence="2" id="KW-1185">Reference proteome</keyword>
<accession>A0AAV6TN36</accession>
<sequence>TLHDGRGVVWITNGQSELKLYPLECLSVSQKLQKGSINAIDTAQLAESPTRCTPSKRICSVDYLSMLAGDLTFDQKETLLKVFEDF</sequence>
<comment type="caution">
    <text evidence="1">The sequence shown here is derived from an EMBL/GenBank/DDBJ whole genome shotgun (WGS) entry which is preliminary data.</text>
</comment>
<organism evidence="1 2">
    <name type="scientific">Oedothorax gibbosus</name>
    <dbReference type="NCBI Taxonomy" id="931172"/>
    <lineage>
        <taxon>Eukaryota</taxon>
        <taxon>Metazoa</taxon>
        <taxon>Ecdysozoa</taxon>
        <taxon>Arthropoda</taxon>
        <taxon>Chelicerata</taxon>
        <taxon>Arachnida</taxon>
        <taxon>Araneae</taxon>
        <taxon>Araneomorphae</taxon>
        <taxon>Entelegynae</taxon>
        <taxon>Araneoidea</taxon>
        <taxon>Linyphiidae</taxon>
        <taxon>Erigoninae</taxon>
        <taxon>Oedothorax</taxon>
    </lineage>
</organism>
<proteinExistence type="predicted"/>
<dbReference type="EMBL" id="JAFNEN010001831">
    <property type="protein sequence ID" value="KAG8173370.1"/>
    <property type="molecule type" value="Genomic_DNA"/>
</dbReference>
<reference evidence="1 2" key="1">
    <citation type="journal article" date="2022" name="Nat. Ecol. Evol.">
        <title>A masculinizing supergene underlies an exaggerated male reproductive morph in a spider.</title>
        <authorList>
            <person name="Hendrickx F."/>
            <person name="De Corte Z."/>
            <person name="Sonet G."/>
            <person name="Van Belleghem S.M."/>
            <person name="Kostlbacher S."/>
            <person name="Vangestel C."/>
        </authorList>
    </citation>
    <scope>NUCLEOTIDE SEQUENCE [LARGE SCALE GENOMIC DNA]</scope>
    <source>
        <strain evidence="1">W744_W776</strain>
    </source>
</reference>
<evidence type="ECO:0000313" key="1">
    <source>
        <dbReference type="EMBL" id="KAG8173370.1"/>
    </source>
</evidence>
<gene>
    <name evidence="1" type="ORF">JTE90_015531</name>
</gene>
<feature type="non-terminal residue" evidence="1">
    <location>
        <position position="1"/>
    </location>
</feature>
<evidence type="ECO:0000313" key="2">
    <source>
        <dbReference type="Proteomes" id="UP000827092"/>
    </source>
</evidence>
<dbReference type="AlphaFoldDB" id="A0AAV6TN36"/>
<name>A0AAV6TN36_9ARAC</name>
<dbReference type="Proteomes" id="UP000827092">
    <property type="component" value="Unassembled WGS sequence"/>
</dbReference>